<organism evidence="2 3">
    <name type="scientific">Chenopodium quinoa</name>
    <name type="common">Quinoa</name>
    <dbReference type="NCBI Taxonomy" id="63459"/>
    <lineage>
        <taxon>Eukaryota</taxon>
        <taxon>Viridiplantae</taxon>
        <taxon>Streptophyta</taxon>
        <taxon>Embryophyta</taxon>
        <taxon>Tracheophyta</taxon>
        <taxon>Spermatophyta</taxon>
        <taxon>Magnoliopsida</taxon>
        <taxon>eudicotyledons</taxon>
        <taxon>Gunneridae</taxon>
        <taxon>Pentapetalae</taxon>
        <taxon>Caryophyllales</taxon>
        <taxon>Chenopodiaceae</taxon>
        <taxon>Chenopodioideae</taxon>
        <taxon>Atripliceae</taxon>
        <taxon>Chenopodium</taxon>
    </lineage>
</organism>
<dbReference type="PANTHER" id="PTHR36617">
    <property type="entry name" value="PROTEIN, PUTATIVE-RELATED"/>
    <property type="match status" value="1"/>
</dbReference>
<sequence length="371" mass="42217">MHSGDTLLYRVLKARYFKNSDFVGAWRGFDPSFTWRSIWGAKALLIEGLQWRVGDGKNIRVWHDNWLPDPNGYGTPNPPANGLHDSDLLVSDIINENNSWNVTEMELYLQQEDIEKILEIPLVTPMGQDILYWKHTSNGTFSVKSAYWLGMLGRTSTNTAVVDSLWKHIWNMDGPPKIKHFLWRACSSSLAVNMELFQRHTIENGSCQCCQTYCETVHHALFFCPSSRRIWENSSFWEDIQAACVDSFATYLSRMARKLSQHDWGVFTALAWAAWTCRNKEIFEAPPDDPRCLAAGFVKYLMDYKLYSVRVHCSGGNMDIRSASCWKKPQRGIVKINVDAAVLYGKEVGLGVVARDDQGSLLFTGENGIPV</sequence>
<protein>
    <recommendedName>
        <fullName evidence="1">Reverse transcriptase zinc-binding domain-containing protein</fullName>
    </recommendedName>
</protein>
<dbReference type="PANTHER" id="PTHR36617:SF5">
    <property type="entry name" value="OS05G0421675 PROTEIN"/>
    <property type="match status" value="1"/>
</dbReference>
<feature type="domain" description="Reverse transcriptase zinc-binding" evidence="1">
    <location>
        <begin position="141"/>
        <end position="231"/>
    </location>
</feature>
<dbReference type="OMA" id="AWTENWI"/>
<evidence type="ECO:0000313" key="3">
    <source>
        <dbReference type="Proteomes" id="UP000596660"/>
    </source>
</evidence>
<evidence type="ECO:0000313" key="2">
    <source>
        <dbReference type="EnsemblPlants" id="AUR62038357-RA:cds"/>
    </source>
</evidence>
<dbReference type="AlphaFoldDB" id="A0A803N073"/>
<dbReference type="Gramene" id="AUR62038357-RA">
    <property type="protein sequence ID" value="AUR62038357-RA:cds"/>
    <property type="gene ID" value="AUR62038357"/>
</dbReference>
<dbReference type="InterPro" id="IPR026960">
    <property type="entry name" value="RVT-Znf"/>
</dbReference>
<dbReference type="Proteomes" id="UP000596660">
    <property type="component" value="Unplaced"/>
</dbReference>
<proteinExistence type="predicted"/>
<reference evidence="2" key="1">
    <citation type="journal article" date="2017" name="Nature">
        <title>The genome of Chenopodium quinoa.</title>
        <authorList>
            <person name="Jarvis D.E."/>
            <person name="Ho Y.S."/>
            <person name="Lightfoot D.J."/>
            <person name="Schmoeckel S.M."/>
            <person name="Li B."/>
            <person name="Borm T.J.A."/>
            <person name="Ohyanagi H."/>
            <person name="Mineta K."/>
            <person name="Michell C.T."/>
            <person name="Saber N."/>
            <person name="Kharbatia N.M."/>
            <person name="Rupper R.R."/>
            <person name="Sharp A.R."/>
            <person name="Dally N."/>
            <person name="Boughton B.A."/>
            <person name="Woo Y.H."/>
            <person name="Gao G."/>
            <person name="Schijlen E.G.W.M."/>
            <person name="Guo X."/>
            <person name="Momin A.A."/>
            <person name="Negrao S."/>
            <person name="Al-Babili S."/>
            <person name="Gehring C."/>
            <person name="Roessner U."/>
            <person name="Jung C."/>
            <person name="Murphy K."/>
            <person name="Arold S.T."/>
            <person name="Gojobori T."/>
            <person name="van der Linden C.G."/>
            <person name="van Loo E.N."/>
            <person name="Jellen E.N."/>
            <person name="Maughan P.J."/>
            <person name="Tester M."/>
        </authorList>
    </citation>
    <scope>NUCLEOTIDE SEQUENCE [LARGE SCALE GENOMIC DNA]</scope>
    <source>
        <strain evidence="2">cv. PI 614886</strain>
    </source>
</reference>
<dbReference type="Pfam" id="PF13966">
    <property type="entry name" value="zf-RVT"/>
    <property type="match status" value="1"/>
</dbReference>
<reference evidence="2" key="2">
    <citation type="submission" date="2021-03" db="UniProtKB">
        <authorList>
            <consortium name="EnsemblPlants"/>
        </authorList>
    </citation>
    <scope>IDENTIFICATION</scope>
</reference>
<evidence type="ECO:0000259" key="1">
    <source>
        <dbReference type="Pfam" id="PF13966"/>
    </source>
</evidence>
<keyword evidence="3" id="KW-1185">Reference proteome</keyword>
<accession>A0A803N073</accession>
<dbReference type="EnsemblPlants" id="AUR62038357-RA">
    <property type="protein sequence ID" value="AUR62038357-RA:cds"/>
    <property type="gene ID" value="AUR62038357"/>
</dbReference>
<name>A0A803N073_CHEQI</name>